<dbReference type="InterPro" id="IPR036291">
    <property type="entry name" value="NAD(P)-bd_dom_sf"/>
</dbReference>
<dbReference type="PANTHER" id="PTHR48079:SF6">
    <property type="entry name" value="NAD(P)-BINDING DOMAIN-CONTAINING PROTEIN-RELATED"/>
    <property type="match status" value="1"/>
</dbReference>
<reference evidence="2 3" key="1">
    <citation type="submission" date="2017-10" db="EMBL/GenBank/DDBJ databases">
        <title>Bacillus sp. nov., a halophilic bacterium isolated from a Keqin Lake.</title>
        <authorList>
            <person name="Wang H."/>
        </authorList>
    </citation>
    <scope>NUCLEOTIDE SEQUENCE [LARGE SCALE GENOMIC DNA]</scope>
    <source>
        <strain evidence="2 3">KCTC 13187</strain>
    </source>
</reference>
<dbReference type="PANTHER" id="PTHR48079">
    <property type="entry name" value="PROTEIN YEEZ"/>
    <property type="match status" value="1"/>
</dbReference>
<dbReference type="Proteomes" id="UP000281498">
    <property type="component" value="Unassembled WGS sequence"/>
</dbReference>
<evidence type="ECO:0000313" key="2">
    <source>
        <dbReference type="EMBL" id="RKL67875.1"/>
    </source>
</evidence>
<feature type="domain" description="NAD-dependent epimerase/dehydratase" evidence="1">
    <location>
        <begin position="4"/>
        <end position="219"/>
    </location>
</feature>
<evidence type="ECO:0000259" key="1">
    <source>
        <dbReference type="Pfam" id="PF01370"/>
    </source>
</evidence>
<dbReference type="Gene3D" id="3.40.50.720">
    <property type="entry name" value="NAD(P)-binding Rossmann-like Domain"/>
    <property type="match status" value="1"/>
</dbReference>
<keyword evidence="3" id="KW-1185">Reference proteome</keyword>
<organism evidence="2 3">
    <name type="scientific">Salipaludibacillus neizhouensis</name>
    <dbReference type="NCBI Taxonomy" id="885475"/>
    <lineage>
        <taxon>Bacteria</taxon>
        <taxon>Bacillati</taxon>
        <taxon>Bacillota</taxon>
        <taxon>Bacilli</taxon>
        <taxon>Bacillales</taxon>
        <taxon>Bacillaceae</taxon>
    </lineage>
</organism>
<dbReference type="Pfam" id="PF01370">
    <property type="entry name" value="Epimerase"/>
    <property type="match status" value="1"/>
</dbReference>
<dbReference type="RefSeq" id="WP_110938214.1">
    <property type="nucleotide sequence ID" value="NZ_KZ614147.1"/>
</dbReference>
<protein>
    <submittedName>
        <fullName evidence="2">Short chain dehydrogenase</fullName>
    </submittedName>
</protein>
<dbReference type="EMBL" id="PDOE01000002">
    <property type="protein sequence ID" value="RKL67875.1"/>
    <property type="molecule type" value="Genomic_DNA"/>
</dbReference>
<dbReference type="OrthoDB" id="112777at2"/>
<dbReference type="AlphaFoldDB" id="A0A3A9KJE5"/>
<dbReference type="InterPro" id="IPR051783">
    <property type="entry name" value="NAD(P)-dependent_oxidoreduct"/>
</dbReference>
<dbReference type="GO" id="GO:0004029">
    <property type="term" value="F:aldehyde dehydrogenase (NAD+) activity"/>
    <property type="evidence" value="ECO:0007669"/>
    <property type="project" value="TreeGrafter"/>
</dbReference>
<dbReference type="GO" id="GO:0005737">
    <property type="term" value="C:cytoplasm"/>
    <property type="evidence" value="ECO:0007669"/>
    <property type="project" value="TreeGrafter"/>
</dbReference>
<proteinExistence type="predicted"/>
<dbReference type="InterPro" id="IPR001509">
    <property type="entry name" value="Epimerase_deHydtase"/>
</dbReference>
<accession>A0A3A9KJE5</accession>
<sequence>MKKALVLGASGSMGTVLVKELASRRIEVIAFARGREKLEVLFRDEPLVTICKGDVLKQEELAEAAKGVDVIFQSVNIPYQEWKEKLPLITKNVILTAENCSAKLAVVDNIYAYGRQPNIKVTEETNKKPHTKKGKLRLDMETEYMNSSVPTMIVHFPDFYGPHAEGTLLDQTISKVADNKSGIYIGHQKLPREFIYTPDGAKAMVELTLRESSYNQQWNIPATHPVTGQKLIQILREITGYKKSVSTVGKPMIQFLGLFQPLMKEMVEMMYLNQEPVILSGEKYRNNIGNIPRTSYEQGLKETLEWKRNRNIL</sequence>
<comment type="caution">
    <text evidence="2">The sequence shown here is derived from an EMBL/GenBank/DDBJ whole genome shotgun (WGS) entry which is preliminary data.</text>
</comment>
<name>A0A3A9KJE5_9BACI</name>
<dbReference type="SUPFAM" id="SSF51735">
    <property type="entry name" value="NAD(P)-binding Rossmann-fold domains"/>
    <property type="match status" value="1"/>
</dbReference>
<gene>
    <name evidence="2" type="ORF">CR203_05050</name>
</gene>
<evidence type="ECO:0000313" key="3">
    <source>
        <dbReference type="Proteomes" id="UP000281498"/>
    </source>
</evidence>